<evidence type="ECO:0000256" key="1">
    <source>
        <dbReference type="ARBA" id="ARBA00006847"/>
    </source>
</evidence>
<evidence type="ECO:0000259" key="7">
    <source>
        <dbReference type="PROSITE" id="PS51643"/>
    </source>
</evidence>
<keyword evidence="8" id="KW-0540">Nuclease</keyword>
<dbReference type="EMBL" id="AYTS01000125">
    <property type="protein sequence ID" value="OOP55706.1"/>
    <property type="molecule type" value="Genomic_DNA"/>
</dbReference>
<evidence type="ECO:0000313" key="8">
    <source>
        <dbReference type="EMBL" id="OOP55706.1"/>
    </source>
</evidence>
<dbReference type="GO" id="GO:0004519">
    <property type="term" value="F:endonuclease activity"/>
    <property type="evidence" value="ECO:0007669"/>
    <property type="project" value="UniProtKB-KW"/>
</dbReference>
<evidence type="ECO:0000313" key="9">
    <source>
        <dbReference type="Proteomes" id="UP000189681"/>
    </source>
</evidence>
<reference evidence="8 9" key="1">
    <citation type="journal article" date="2017" name="Water Res.">
        <title>Discovery and metagenomic analysis of an anammox bacterial enrichment related to Candidatus "Brocadia caroliniensis" in a full-scale glycerol-fed nitritation-denitritation separate centrate treatment process.</title>
        <authorList>
            <person name="Park H."/>
            <person name="Brotto A.C."/>
            <person name="van Loosdrecht M.C."/>
            <person name="Chandran K."/>
        </authorList>
    </citation>
    <scope>NUCLEOTIDE SEQUENCE [LARGE SCALE GENOMIC DNA]</scope>
    <source>
        <strain evidence="8">26THWARD</strain>
    </source>
</reference>
<keyword evidence="3" id="KW-0479">Metal-binding</keyword>
<comment type="caution">
    <text evidence="8">The sequence shown here is derived from an EMBL/GenBank/DDBJ whole genome shotgun (WGS) entry which is preliminary data.</text>
</comment>
<dbReference type="PROSITE" id="PS51192">
    <property type="entry name" value="HELICASE_ATP_BIND_1"/>
    <property type="match status" value="1"/>
</dbReference>
<dbReference type="InterPro" id="IPR038257">
    <property type="entry name" value="CRISPR-assoc_Cas3_HD_sf"/>
</dbReference>
<accession>A0A1V4ARI9</accession>
<dbReference type="PROSITE" id="PS51643">
    <property type="entry name" value="HD_CAS3"/>
    <property type="match status" value="1"/>
</dbReference>
<gene>
    <name evidence="8" type="ORF">AYP45_13255</name>
</gene>
<comment type="similarity">
    <text evidence="2">In the central section; belongs to the CRISPR-associated helicase Cas3 family.</text>
</comment>
<dbReference type="SUPFAM" id="SSF109604">
    <property type="entry name" value="HD-domain/PDEase-like"/>
    <property type="match status" value="1"/>
</dbReference>
<dbReference type="CDD" id="cd17930">
    <property type="entry name" value="DEXHc_cas3"/>
    <property type="match status" value="1"/>
</dbReference>
<keyword evidence="8" id="KW-0255">Endonuclease</keyword>
<evidence type="ECO:0000256" key="2">
    <source>
        <dbReference type="ARBA" id="ARBA00009046"/>
    </source>
</evidence>
<dbReference type="Pfam" id="PF01966">
    <property type="entry name" value="HD"/>
    <property type="match status" value="1"/>
</dbReference>
<dbReference type="Gene3D" id="1.10.3210.30">
    <property type="match status" value="1"/>
</dbReference>
<dbReference type="SUPFAM" id="SSF52540">
    <property type="entry name" value="P-loop containing nucleoside triphosphate hydrolases"/>
    <property type="match status" value="1"/>
</dbReference>
<dbReference type="GO" id="GO:0051607">
    <property type="term" value="P:defense response to virus"/>
    <property type="evidence" value="ECO:0007669"/>
    <property type="project" value="UniProtKB-KW"/>
</dbReference>
<protein>
    <submittedName>
        <fullName evidence="8">CRISPR-associated endonuclease Cas3</fullName>
    </submittedName>
</protein>
<feature type="domain" description="HD Cas3-type" evidence="7">
    <location>
        <begin position="13"/>
        <end position="179"/>
    </location>
</feature>
<evidence type="ECO:0000256" key="4">
    <source>
        <dbReference type="ARBA" id="ARBA00022801"/>
    </source>
</evidence>
<name>A0A1V4ARI9_9BACT</name>
<dbReference type="CDD" id="cd09641">
    <property type="entry name" value="Cas3''_I"/>
    <property type="match status" value="1"/>
</dbReference>
<feature type="domain" description="Helicase ATP-binding" evidence="6">
    <location>
        <begin position="240"/>
        <end position="425"/>
    </location>
</feature>
<evidence type="ECO:0000256" key="5">
    <source>
        <dbReference type="ARBA" id="ARBA00023118"/>
    </source>
</evidence>
<dbReference type="InterPro" id="IPR014001">
    <property type="entry name" value="Helicase_ATP-bd"/>
</dbReference>
<dbReference type="NCBIfam" id="TIGR01596">
    <property type="entry name" value="cas3_HD"/>
    <property type="match status" value="1"/>
</dbReference>
<dbReference type="SMART" id="SM00487">
    <property type="entry name" value="DEXDc"/>
    <property type="match status" value="1"/>
</dbReference>
<dbReference type="Pfam" id="PF00270">
    <property type="entry name" value="DEAD"/>
    <property type="match status" value="1"/>
</dbReference>
<dbReference type="Proteomes" id="UP000189681">
    <property type="component" value="Unassembled WGS sequence"/>
</dbReference>
<keyword evidence="5" id="KW-0051">Antiviral defense</keyword>
<dbReference type="AlphaFoldDB" id="A0A1V4ARI9"/>
<keyword evidence="4" id="KW-0378">Hydrolase</keyword>
<dbReference type="GO" id="GO:0005524">
    <property type="term" value="F:ATP binding"/>
    <property type="evidence" value="ECO:0007669"/>
    <property type="project" value="InterPro"/>
</dbReference>
<dbReference type="STRING" id="1004156.AYP45_13255"/>
<dbReference type="GO" id="GO:0003676">
    <property type="term" value="F:nucleic acid binding"/>
    <property type="evidence" value="ECO:0007669"/>
    <property type="project" value="InterPro"/>
</dbReference>
<dbReference type="InterPro" id="IPR006483">
    <property type="entry name" value="CRISPR-assoc_Cas3_HD"/>
</dbReference>
<comment type="similarity">
    <text evidence="1">In the N-terminal section; belongs to the CRISPR-associated nuclease Cas3-HD family.</text>
</comment>
<dbReference type="InterPro" id="IPR027417">
    <property type="entry name" value="P-loop_NTPase"/>
</dbReference>
<dbReference type="GO" id="GO:0016787">
    <property type="term" value="F:hydrolase activity"/>
    <property type="evidence" value="ECO:0007669"/>
    <property type="project" value="UniProtKB-KW"/>
</dbReference>
<proteinExistence type="inferred from homology"/>
<organism evidence="8 9">
    <name type="scientific">Candidatus Brocadia carolinensis</name>
    <dbReference type="NCBI Taxonomy" id="1004156"/>
    <lineage>
        <taxon>Bacteria</taxon>
        <taxon>Pseudomonadati</taxon>
        <taxon>Planctomycetota</taxon>
        <taxon>Candidatus Brocadiia</taxon>
        <taxon>Candidatus Brocadiales</taxon>
        <taxon>Candidatus Brocadiaceae</taxon>
        <taxon>Candidatus Brocadia</taxon>
    </lineage>
</organism>
<evidence type="ECO:0000256" key="3">
    <source>
        <dbReference type="ARBA" id="ARBA00022723"/>
    </source>
</evidence>
<dbReference type="InterPro" id="IPR011545">
    <property type="entry name" value="DEAD/DEAH_box_helicase_dom"/>
</dbReference>
<dbReference type="InterPro" id="IPR006674">
    <property type="entry name" value="HD_domain"/>
</dbReference>
<sequence length="524" mass="60343">MIEYYAHSLDDKPEKYWQKLDVHLKEVAELAEKIAKAACPYDKSFAELARLTGLLHDLGKYRMEFQEYLRKERQGGVETVHAVYGTGKALFEHNSLAAAFAISGHHAGLYDAADLDLLVNGKKYQVRDRLADILNRASEKITLLKFKEICSDSDTPETRCRYEVMIRTLFSLLIDADRLNTEEWEKKQIFDRQWKRKVVLIESNILLEKLQRECIKKSTDAKNAELKKLRNGIYEACLNKGENSPQGFFSLTVPTGGGKTLSSMAFALTHARQHNLRRVIVVIPYLSIIEQNAKEYREIFGKKNVLEHHSSVDVSRSDEDPAQSQEIEKAMENWDVPIVVTTSVQFIETLFSASPAQARKLHNIARSVVIFDEVQTVPTHLLEPLLDILRELKNRYSVSFVFCSATQPAFKKSNNLKNGFVDDEIIEIAPNPDILYQSLQRIKYTVERVDSPWTWQDLAQKMIKHNQVLCILNLRRHAYELMVAMRRDLEERNIRNLDENVFHLSSAMCPAHRLDRIEIIKKAA</sequence>
<dbReference type="Gene3D" id="3.40.50.300">
    <property type="entry name" value="P-loop containing nucleotide triphosphate hydrolases"/>
    <property type="match status" value="1"/>
</dbReference>
<dbReference type="GO" id="GO:0046872">
    <property type="term" value="F:metal ion binding"/>
    <property type="evidence" value="ECO:0007669"/>
    <property type="project" value="UniProtKB-KW"/>
</dbReference>
<evidence type="ECO:0000259" key="6">
    <source>
        <dbReference type="PROSITE" id="PS51192"/>
    </source>
</evidence>